<evidence type="ECO:0000313" key="9">
    <source>
        <dbReference type="Proteomes" id="UP000036987"/>
    </source>
</evidence>
<dbReference type="Pfam" id="PF25813">
    <property type="entry name" value="zf_VAL1_N"/>
    <property type="match status" value="1"/>
</dbReference>
<sequence>MTEPSSSSLSVVAVVGGAGGGGGGGAKICINTFCKETTKSKKGWRLRSGEDADLCDRCFASYEQGSFCDTFHSENDGWRKCVTCQKRVHCGCIVSVASFVLLDVGGIDCVSCAQKCCVLPVSAPNLMWSSLIYVSPESERPKEPPGKNWNQLTASSQVPGQWRPAPNAWSSSIAARSELHQRLSFEFDRPNSIEKLLSTGRSSLSEKRKVDDLHERKVSNGLNRITTDRSSNGNSGVKSPGFTVFHREDGSLDKLQESNILMVDSDPIATRKGIIHGSRFSSSSGVKIEKGHLQASSLKDDPTTYLASLSPPFSPSLDANNQARGTTNKTQGQTASGPMAKQLYHNSNHNSGIDPTNETHTQMRNGRLRVDARSRNQLLPRYWPRITDQELQQISGDSNSIIIPLFEKMLSASDAGRIGRLVLPKKCAEAYFPAISQPEGLPLKVQDATGKDWVFQFRFWPNNNSRMYVLEGVTPCIQSMQLQAGDT</sequence>
<evidence type="ECO:0000256" key="6">
    <source>
        <dbReference type="SAM" id="MobiDB-lite"/>
    </source>
</evidence>
<evidence type="ECO:0000256" key="3">
    <source>
        <dbReference type="ARBA" id="ARBA00023125"/>
    </source>
</evidence>
<dbReference type="InterPro" id="IPR003340">
    <property type="entry name" value="B3_DNA-bd"/>
</dbReference>
<dbReference type="SMART" id="SM01019">
    <property type="entry name" value="B3"/>
    <property type="match status" value="1"/>
</dbReference>
<dbReference type="PROSITE" id="PS50863">
    <property type="entry name" value="B3"/>
    <property type="match status" value="1"/>
</dbReference>
<keyword evidence="5" id="KW-0539">Nucleus</keyword>
<evidence type="ECO:0000256" key="2">
    <source>
        <dbReference type="ARBA" id="ARBA00023015"/>
    </source>
</evidence>
<dbReference type="InterPro" id="IPR057743">
    <property type="entry name" value="Zfn_VAL1-3_N"/>
</dbReference>
<feature type="compositionally biased region" description="Polar residues" evidence="6">
    <location>
        <begin position="318"/>
        <end position="336"/>
    </location>
</feature>
<gene>
    <name evidence="8" type="ORF">ZOSMA_50G00660</name>
</gene>
<dbReference type="EMBL" id="LFYR01001452">
    <property type="protein sequence ID" value="KMZ61646.1"/>
    <property type="molecule type" value="Genomic_DNA"/>
</dbReference>
<evidence type="ECO:0000256" key="5">
    <source>
        <dbReference type="ARBA" id="ARBA00023242"/>
    </source>
</evidence>
<feature type="non-terminal residue" evidence="8">
    <location>
        <position position="487"/>
    </location>
</feature>
<dbReference type="CDD" id="cd10017">
    <property type="entry name" value="B3_DNA"/>
    <property type="match status" value="1"/>
</dbReference>
<dbReference type="PANTHER" id="PTHR46245">
    <property type="entry name" value="B3 DOMAIN-CONTAINING PROTEIN OS07G0563300"/>
    <property type="match status" value="1"/>
</dbReference>
<evidence type="ECO:0000259" key="7">
    <source>
        <dbReference type="PROSITE" id="PS50863"/>
    </source>
</evidence>
<feature type="compositionally biased region" description="Low complexity" evidence="6">
    <location>
        <begin position="306"/>
        <end position="317"/>
    </location>
</feature>
<comment type="caution">
    <text evidence="8">The sequence shown here is derived from an EMBL/GenBank/DDBJ whole genome shotgun (WGS) entry which is preliminary data.</text>
</comment>
<name>A0A0K9NXZ0_ZOSMR</name>
<dbReference type="GO" id="GO:0003677">
    <property type="term" value="F:DNA binding"/>
    <property type="evidence" value="ECO:0007669"/>
    <property type="project" value="UniProtKB-KW"/>
</dbReference>
<organism evidence="8 9">
    <name type="scientific">Zostera marina</name>
    <name type="common">Eelgrass</name>
    <dbReference type="NCBI Taxonomy" id="29655"/>
    <lineage>
        <taxon>Eukaryota</taxon>
        <taxon>Viridiplantae</taxon>
        <taxon>Streptophyta</taxon>
        <taxon>Embryophyta</taxon>
        <taxon>Tracheophyta</taxon>
        <taxon>Spermatophyta</taxon>
        <taxon>Magnoliopsida</taxon>
        <taxon>Liliopsida</taxon>
        <taxon>Zosteraceae</taxon>
        <taxon>Zostera</taxon>
    </lineage>
</organism>
<evidence type="ECO:0000256" key="1">
    <source>
        <dbReference type="ARBA" id="ARBA00004123"/>
    </source>
</evidence>
<feature type="region of interest" description="Disordered" evidence="6">
    <location>
        <begin position="295"/>
        <end position="365"/>
    </location>
</feature>
<keyword evidence="4" id="KW-0804">Transcription</keyword>
<keyword evidence="9" id="KW-1185">Reference proteome</keyword>
<dbReference type="PANTHER" id="PTHR46245:SF10">
    <property type="entry name" value="B3 DOMAIN-CONTAINING TRANSCRIPTION FACTOR VAL3"/>
    <property type="match status" value="1"/>
</dbReference>
<dbReference type="GO" id="GO:0005634">
    <property type="term" value="C:nucleus"/>
    <property type="evidence" value="ECO:0007669"/>
    <property type="project" value="UniProtKB-SubCell"/>
</dbReference>
<accession>A0A0K9NXZ0</accession>
<protein>
    <submittedName>
        <fullName evidence="8">B3 domain-containing protein</fullName>
    </submittedName>
</protein>
<evidence type="ECO:0000256" key="4">
    <source>
        <dbReference type="ARBA" id="ARBA00023163"/>
    </source>
</evidence>
<dbReference type="InterPro" id="IPR015300">
    <property type="entry name" value="DNA-bd_pseudobarrel_sf"/>
</dbReference>
<dbReference type="OrthoDB" id="757982at2759"/>
<dbReference type="Pfam" id="PF02362">
    <property type="entry name" value="B3"/>
    <property type="match status" value="1"/>
</dbReference>
<dbReference type="Proteomes" id="UP000036987">
    <property type="component" value="Unassembled WGS sequence"/>
</dbReference>
<keyword evidence="2" id="KW-0805">Transcription regulation</keyword>
<reference evidence="9" key="1">
    <citation type="journal article" date="2016" name="Nature">
        <title>The genome of the seagrass Zostera marina reveals angiosperm adaptation to the sea.</title>
        <authorList>
            <person name="Olsen J.L."/>
            <person name="Rouze P."/>
            <person name="Verhelst B."/>
            <person name="Lin Y.-C."/>
            <person name="Bayer T."/>
            <person name="Collen J."/>
            <person name="Dattolo E."/>
            <person name="De Paoli E."/>
            <person name="Dittami S."/>
            <person name="Maumus F."/>
            <person name="Michel G."/>
            <person name="Kersting A."/>
            <person name="Lauritano C."/>
            <person name="Lohaus R."/>
            <person name="Toepel M."/>
            <person name="Tonon T."/>
            <person name="Vanneste K."/>
            <person name="Amirebrahimi M."/>
            <person name="Brakel J."/>
            <person name="Bostroem C."/>
            <person name="Chovatia M."/>
            <person name="Grimwood J."/>
            <person name="Jenkins J.W."/>
            <person name="Jueterbock A."/>
            <person name="Mraz A."/>
            <person name="Stam W.T."/>
            <person name="Tice H."/>
            <person name="Bornberg-Bauer E."/>
            <person name="Green P.J."/>
            <person name="Pearson G.A."/>
            <person name="Procaccini G."/>
            <person name="Duarte C.M."/>
            <person name="Schmutz J."/>
            <person name="Reusch T.B.H."/>
            <person name="Van de Peer Y."/>
        </authorList>
    </citation>
    <scope>NUCLEOTIDE SEQUENCE [LARGE SCALE GENOMIC DNA]</scope>
    <source>
        <strain evidence="9">cv. Finnish</strain>
    </source>
</reference>
<proteinExistence type="predicted"/>
<evidence type="ECO:0000313" key="8">
    <source>
        <dbReference type="EMBL" id="KMZ61646.1"/>
    </source>
</evidence>
<dbReference type="Gene3D" id="2.40.330.10">
    <property type="entry name" value="DNA-binding pseudobarrel domain"/>
    <property type="match status" value="1"/>
</dbReference>
<feature type="domain" description="TF-B3" evidence="7">
    <location>
        <begin position="406"/>
        <end position="487"/>
    </location>
</feature>
<dbReference type="SUPFAM" id="SSF101936">
    <property type="entry name" value="DNA-binding pseudobarrel domain"/>
    <property type="match status" value="1"/>
</dbReference>
<feature type="compositionally biased region" description="Polar residues" evidence="6">
    <location>
        <begin position="344"/>
        <end position="364"/>
    </location>
</feature>
<comment type="subcellular location">
    <subcellularLocation>
        <location evidence="1">Nucleus</location>
    </subcellularLocation>
</comment>
<dbReference type="AlphaFoldDB" id="A0A0K9NXZ0"/>
<keyword evidence="3" id="KW-0238">DNA-binding</keyword>